<keyword evidence="6" id="KW-0614">Plasmid</keyword>
<dbReference type="CDD" id="cd05300">
    <property type="entry name" value="2-Hacid_dh_1"/>
    <property type="match status" value="1"/>
</dbReference>
<evidence type="ECO:0000259" key="5">
    <source>
        <dbReference type="Pfam" id="PF02826"/>
    </source>
</evidence>
<dbReference type="PANTHER" id="PTHR43333">
    <property type="entry name" value="2-HACID_DH_C DOMAIN-CONTAINING PROTEIN"/>
    <property type="match status" value="1"/>
</dbReference>
<dbReference type="InterPro" id="IPR006139">
    <property type="entry name" value="D-isomer_2_OHA_DH_cat_dom"/>
</dbReference>
<dbReference type="InterPro" id="IPR006140">
    <property type="entry name" value="D-isomer_DH_NAD-bd"/>
</dbReference>
<keyword evidence="7" id="KW-1185">Reference proteome</keyword>
<dbReference type="GO" id="GO:0016616">
    <property type="term" value="F:oxidoreductase activity, acting on the CH-OH group of donors, NAD or NADP as acceptor"/>
    <property type="evidence" value="ECO:0007669"/>
    <property type="project" value="InterPro"/>
</dbReference>
<protein>
    <submittedName>
        <fullName evidence="6">D-2-hydroxyacid dehydrogenase</fullName>
    </submittedName>
</protein>
<comment type="similarity">
    <text evidence="3">Belongs to the D-isomer specific 2-hydroxyacid dehydrogenase family.</text>
</comment>
<keyword evidence="1 3" id="KW-0560">Oxidoreductase</keyword>
<evidence type="ECO:0000256" key="2">
    <source>
        <dbReference type="ARBA" id="ARBA00023027"/>
    </source>
</evidence>
<sequence length="329" mass="34646">MTPLCILVSAAARAAHGDAIARALDGRAHALVTPEDDAAHAAEIAFVSRDVTGLSTKHEILPETQRFYAAMAASPRLRWVQVHSAGMDRAIYTELQQKGVMLSTSAGSNAEVVAQTAVAGLLALGRRFPELIAAQRRGEWSPLIHRPLPPDIHGQTATIVGWGEIGQAIARILAAIGLQIQVVRSSGAPTDQGHACCAYEQIAQLLPASDWLILACPLTARTQQLIDAAALRALPRGAGVINVARGDVLDEAALIAALDSGHLGGAYLDVFAHEPLAPDSPLWSMPQVLATPHSAGFSAGNAQRVVQLFLGNLRRYAQGQTPQRLAPAA</sequence>
<evidence type="ECO:0000313" key="6">
    <source>
        <dbReference type="EMBL" id="QKV55508.1"/>
    </source>
</evidence>
<dbReference type="EMBL" id="CP054841">
    <property type="protein sequence ID" value="QKV55508.1"/>
    <property type="molecule type" value="Genomic_DNA"/>
</dbReference>
<dbReference type="Pfam" id="PF00389">
    <property type="entry name" value="2-Hacid_dh"/>
    <property type="match status" value="1"/>
</dbReference>
<organism evidence="6 7">
    <name type="scientific">Comamonas antarctica</name>
    <dbReference type="NCBI Taxonomy" id="2743470"/>
    <lineage>
        <taxon>Bacteria</taxon>
        <taxon>Pseudomonadati</taxon>
        <taxon>Pseudomonadota</taxon>
        <taxon>Betaproteobacteria</taxon>
        <taxon>Burkholderiales</taxon>
        <taxon>Comamonadaceae</taxon>
        <taxon>Comamonas</taxon>
    </lineage>
</organism>
<keyword evidence="2" id="KW-0520">NAD</keyword>
<proteinExistence type="inferred from homology"/>
<geneLocation type="plasmid" evidence="6 7">
    <name>unnamed1</name>
</geneLocation>
<name>A0A6N1X9P4_9BURK</name>
<accession>A0A6N1X9P4</accession>
<evidence type="ECO:0000313" key="7">
    <source>
        <dbReference type="Proteomes" id="UP000509579"/>
    </source>
</evidence>
<evidence type="ECO:0000259" key="4">
    <source>
        <dbReference type="Pfam" id="PF00389"/>
    </source>
</evidence>
<dbReference type="Proteomes" id="UP000509579">
    <property type="component" value="Plasmid unnamed1"/>
</dbReference>
<dbReference type="InterPro" id="IPR036291">
    <property type="entry name" value="NAD(P)-bd_dom_sf"/>
</dbReference>
<evidence type="ECO:0000256" key="3">
    <source>
        <dbReference type="RuleBase" id="RU003719"/>
    </source>
</evidence>
<dbReference type="Gene3D" id="3.40.50.720">
    <property type="entry name" value="NAD(P)-binding Rossmann-like Domain"/>
    <property type="match status" value="2"/>
</dbReference>
<dbReference type="KEGG" id="aant:HUK68_21580"/>
<feature type="domain" description="D-isomer specific 2-hydroxyacid dehydrogenase NAD-binding" evidence="5">
    <location>
        <begin position="119"/>
        <end position="295"/>
    </location>
</feature>
<reference evidence="6 7" key="1">
    <citation type="submission" date="2020-06" db="EMBL/GenBank/DDBJ databases">
        <title>Acidovorax antarctica sp. nov., isolated from Corinth ice sheet soil, Antarctic Fields Peninsula.</title>
        <authorList>
            <person name="Xu Q."/>
            <person name="Peng F."/>
        </authorList>
    </citation>
    <scope>NUCLEOTIDE SEQUENCE [LARGE SCALE GENOMIC DNA]</scope>
    <source>
        <strain evidence="6 7">16-35-5</strain>
        <plasmid evidence="6 7">unnamed1</plasmid>
    </source>
</reference>
<dbReference type="PANTHER" id="PTHR43333:SF1">
    <property type="entry name" value="D-ISOMER SPECIFIC 2-HYDROXYACID DEHYDROGENASE NAD-BINDING DOMAIN-CONTAINING PROTEIN"/>
    <property type="match status" value="1"/>
</dbReference>
<dbReference type="SUPFAM" id="SSF51735">
    <property type="entry name" value="NAD(P)-binding Rossmann-fold domains"/>
    <property type="match status" value="1"/>
</dbReference>
<dbReference type="AlphaFoldDB" id="A0A6N1X9P4"/>
<feature type="domain" description="D-isomer specific 2-hydroxyacid dehydrogenase catalytic" evidence="4">
    <location>
        <begin position="50"/>
        <end position="324"/>
    </location>
</feature>
<dbReference type="RefSeq" id="WP_175506296.1">
    <property type="nucleotide sequence ID" value="NZ_CP054841.1"/>
</dbReference>
<dbReference type="GO" id="GO:0051287">
    <property type="term" value="F:NAD binding"/>
    <property type="evidence" value="ECO:0007669"/>
    <property type="project" value="InterPro"/>
</dbReference>
<evidence type="ECO:0000256" key="1">
    <source>
        <dbReference type="ARBA" id="ARBA00023002"/>
    </source>
</evidence>
<gene>
    <name evidence="6" type="ORF">HUK68_21580</name>
</gene>
<dbReference type="Pfam" id="PF02826">
    <property type="entry name" value="2-Hacid_dh_C"/>
    <property type="match status" value="1"/>
</dbReference>